<dbReference type="EMBL" id="RJNT01000002">
    <property type="protein sequence ID" value="RSI87070.1"/>
    <property type="molecule type" value="Genomic_DNA"/>
</dbReference>
<dbReference type="Proteomes" id="UP000267691">
    <property type="component" value="Unassembled WGS sequence"/>
</dbReference>
<gene>
    <name evidence="1" type="ORF">D8853_02935</name>
</gene>
<accession>A0A3R9JZ87</accession>
<name>A0A3R9JZ87_STRMT</name>
<proteinExistence type="predicted"/>
<comment type="caution">
    <text evidence="1">The sequence shown here is derived from an EMBL/GenBank/DDBJ whole genome shotgun (WGS) entry which is preliminary data.</text>
</comment>
<dbReference type="AlphaFoldDB" id="A0A3R9JZ87"/>
<sequence>MRPRRYPYSGKKESTFVKADPKLVQSFSKNTSFLERLQKKPINFGFNYSRKIDRKNRKEDRGMAKLKIYLRSTSVDEAIGKIARIKEAHPEDVLQIDVTILDDRLLNS</sequence>
<evidence type="ECO:0000313" key="1">
    <source>
        <dbReference type="EMBL" id="RSI87070.1"/>
    </source>
</evidence>
<dbReference type="RefSeq" id="WP_125443088.1">
    <property type="nucleotide sequence ID" value="NZ_RJNT01000002.1"/>
</dbReference>
<evidence type="ECO:0000313" key="2">
    <source>
        <dbReference type="Proteomes" id="UP000267691"/>
    </source>
</evidence>
<reference evidence="1 2" key="1">
    <citation type="submission" date="2018-11" db="EMBL/GenBank/DDBJ databases">
        <title>Species Designations Belie Phenotypic and Genotypic Heterogeneity in Oral Streptococci.</title>
        <authorList>
            <person name="Velsko I."/>
        </authorList>
    </citation>
    <scope>NUCLEOTIDE SEQUENCE [LARGE SCALE GENOMIC DNA]</scope>
    <source>
        <strain evidence="1 2">KLC12</strain>
    </source>
</reference>
<organism evidence="1 2">
    <name type="scientific">Streptococcus mitis</name>
    <dbReference type="NCBI Taxonomy" id="28037"/>
    <lineage>
        <taxon>Bacteria</taxon>
        <taxon>Bacillati</taxon>
        <taxon>Bacillota</taxon>
        <taxon>Bacilli</taxon>
        <taxon>Lactobacillales</taxon>
        <taxon>Streptococcaceae</taxon>
        <taxon>Streptococcus</taxon>
        <taxon>Streptococcus mitis group</taxon>
    </lineage>
</organism>
<protein>
    <submittedName>
        <fullName evidence="1">Uncharacterized protein</fullName>
    </submittedName>
</protein>